<keyword evidence="1" id="KW-1133">Transmembrane helix</keyword>
<comment type="caution">
    <text evidence="2">The sequence shown here is derived from an EMBL/GenBank/DDBJ whole genome shotgun (WGS) entry which is preliminary data.</text>
</comment>
<evidence type="ECO:0000313" key="2">
    <source>
        <dbReference type="EMBL" id="OGC52894.1"/>
    </source>
</evidence>
<dbReference type="Proteomes" id="UP000178127">
    <property type="component" value="Unassembled WGS sequence"/>
</dbReference>
<keyword evidence="1" id="KW-0812">Transmembrane</keyword>
<organism evidence="2 3">
    <name type="scientific">candidate division WWE3 bacterium RIFCSPHIGHO2_02_FULL_38_14</name>
    <dbReference type="NCBI Taxonomy" id="1802620"/>
    <lineage>
        <taxon>Bacteria</taxon>
        <taxon>Katanobacteria</taxon>
    </lineage>
</organism>
<protein>
    <recommendedName>
        <fullName evidence="4">DUF11 domain-containing protein</fullName>
    </recommendedName>
</protein>
<dbReference type="STRING" id="1802620.A3D91_03430"/>
<keyword evidence="1" id="KW-0472">Membrane</keyword>
<proteinExistence type="predicted"/>
<dbReference type="EMBL" id="MEVD01000019">
    <property type="protein sequence ID" value="OGC52894.1"/>
    <property type="molecule type" value="Genomic_DNA"/>
</dbReference>
<evidence type="ECO:0000256" key="1">
    <source>
        <dbReference type="SAM" id="Phobius"/>
    </source>
</evidence>
<sequence>MTIYLINRPEIRLYYELFSAWKRLIDMTKTAKKLILSIVSLGLLSLVGPGNVYATGDCEETYGGGETCIINKSFRIEKKVRKDDGDDWEDKVTDVEEDEVIEFRIRIKNTGELETDDMKMEDFLPDELIRVGGDGLTEEWDNFEPGETKEFIIKVKIDSDEFDRTNFDKCVVNKAEVRYKDKFEGSDTATVCYGQGEISELPETGFDTLTVLTALGLGSMALGIVIRKSSK</sequence>
<dbReference type="AlphaFoldDB" id="A0A1F4V6W9"/>
<gene>
    <name evidence="2" type="ORF">A3D91_03430</name>
</gene>
<name>A0A1F4V6W9_UNCKA</name>
<evidence type="ECO:0000313" key="3">
    <source>
        <dbReference type="Proteomes" id="UP000178127"/>
    </source>
</evidence>
<evidence type="ECO:0008006" key="4">
    <source>
        <dbReference type="Google" id="ProtNLM"/>
    </source>
</evidence>
<feature type="transmembrane region" description="Helical" evidence="1">
    <location>
        <begin position="208"/>
        <end position="226"/>
    </location>
</feature>
<reference evidence="2 3" key="1">
    <citation type="journal article" date="2016" name="Nat. Commun.">
        <title>Thousands of microbial genomes shed light on interconnected biogeochemical processes in an aquifer system.</title>
        <authorList>
            <person name="Anantharaman K."/>
            <person name="Brown C.T."/>
            <person name="Hug L.A."/>
            <person name="Sharon I."/>
            <person name="Castelle C.J."/>
            <person name="Probst A.J."/>
            <person name="Thomas B.C."/>
            <person name="Singh A."/>
            <person name="Wilkins M.J."/>
            <person name="Karaoz U."/>
            <person name="Brodie E.L."/>
            <person name="Williams K.H."/>
            <person name="Hubbard S.S."/>
            <person name="Banfield J.F."/>
        </authorList>
    </citation>
    <scope>NUCLEOTIDE SEQUENCE [LARGE SCALE GENOMIC DNA]</scope>
</reference>
<accession>A0A1F4V6W9</accession>